<evidence type="ECO:0000256" key="1">
    <source>
        <dbReference type="ARBA" id="ARBA00022669"/>
    </source>
</evidence>
<dbReference type="AlphaFoldDB" id="A0A1Y2BMW1"/>
<proteinExistence type="predicted"/>
<dbReference type="PROSITE" id="PS50941">
    <property type="entry name" value="CHIT_BIND_I_2"/>
    <property type="match status" value="2"/>
</dbReference>
<keyword evidence="1 3" id="KW-0147">Chitin-binding</keyword>
<reference evidence="5 6" key="1">
    <citation type="submission" date="2016-08" db="EMBL/GenBank/DDBJ databases">
        <title>A Parts List for Fungal Cellulosomes Revealed by Comparative Genomics.</title>
        <authorList>
            <consortium name="DOE Joint Genome Institute"/>
            <person name="Haitjema C.H."/>
            <person name="Gilmore S.P."/>
            <person name="Henske J.K."/>
            <person name="Solomon K.V."/>
            <person name="De Groot R."/>
            <person name="Kuo A."/>
            <person name="Mondo S.J."/>
            <person name="Salamov A.A."/>
            <person name="Labutti K."/>
            <person name="Zhao Z."/>
            <person name="Chiniquy J."/>
            <person name="Barry K."/>
            <person name="Brewer H.M."/>
            <person name="Purvine S.O."/>
            <person name="Wright A.T."/>
            <person name="Boxma B."/>
            <person name="Van Alen T."/>
            <person name="Hackstein J.H."/>
            <person name="Baker S.E."/>
            <person name="Grigoriev I.V."/>
            <person name="O'Malley M.A."/>
        </authorList>
    </citation>
    <scope>NUCLEOTIDE SEQUENCE [LARGE SCALE GENOMIC DNA]</scope>
    <source>
        <strain evidence="5 6">G1</strain>
    </source>
</reference>
<dbReference type="Pfam" id="PF00187">
    <property type="entry name" value="Chitin_bind_1"/>
    <property type="match status" value="2"/>
</dbReference>
<sequence length="96" mass="10638">CPEGECCSKYGWCGTSSKYCNVSEGCQSEFGNCNVRKTITRTTTRRAGGRFNNGRCGGRFGRCPHGECCSKYGYCGTSSKYCRRSSGCQSRYGRCW</sequence>
<keyword evidence="6" id="KW-1185">Reference proteome</keyword>
<evidence type="ECO:0000259" key="4">
    <source>
        <dbReference type="PROSITE" id="PS50941"/>
    </source>
</evidence>
<comment type="caution">
    <text evidence="3">Lacks conserved residue(s) required for the propagation of feature annotation.</text>
</comment>
<evidence type="ECO:0000256" key="3">
    <source>
        <dbReference type="PROSITE-ProRule" id="PRU00261"/>
    </source>
</evidence>
<keyword evidence="2 3" id="KW-1015">Disulfide bond</keyword>
<dbReference type="InterPro" id="IPR018371">
    <property type="entry name" value="Chitin-binding_1_CS"/>
</dbReference>
<evidence type="ECO:0000256" key="2">
    <source>
        <dbReference type="ARBA" id="ARBA00023157"/>
    </source>
</evidence>
<organism evidence="5 6">
    <name type="scientific">Neocallimastix californiae</name>
    <dbReference type="NCBI Taxonomy" id="1754190"/>
    <lineage>
        <taxon>Eukaryota</taxon>
        <taxon>Fungi</taxon>
        <taxon>Fungi incertae sedis</taxon>
        <taxon>Chytridiomycota</taxon>
        <taxon>Chytridiomycota incertae sedis</taxon>
        <taxon>Neocallimastigomycetes</taxon>
        <taxon>Neocallimastigales</taxon>
        <taxon>Neocallimastigaceae</taxon>
        <taxon>Neocallimastix</taxon>
    </lineage>
</organism>
<dbReference type="SUPFAM" id="SSF57016">
    <property type="entry name" value="Plant lectins/antimicrobial peptides"/>
    <property type="match status" value="2"/>
</dbReference>
<feature type="disulfide bond" evidence="3">
    <location>
        <begin position="1"/>
        <end position="13"/>
    </location>
</feature>
<feature type="domain" description="Chitin-binding type-1" evidence="4">
    <location>
        <begin position="53"/>
        <end position="96"/>
    </location>
</feature>
<dbReference type="PANTHER" id="PTHR47849">
    <property type="entry name" value="CHITIN-BINDING LECTIN 1"/>
    <property type="match status" value="1"/>
</dbReference>
<dbReference type="Proteomes" id="UP000193920">
    <property type="component" value="Unassembled WGS sequence"/>
</dbReference>
<dbReference type="EMBL" id="MCOG01000151">
    <property type="protein sequence ID" value="ORY36052.1"/>
    <property type="molecule type" value="Genomic_DNA"/>
</dbReference>
<dbReference type="InterPro" id="IPR001002">
    <property type="entry name" value="Chitin-bd_1"/>
</dbReference>
<dbReference type="GO" id="GO:0008061">
    <property type="term" value="F:chitin binding"/>
    <property type="evidence" value="ECO:0007669"/>
    <property type="project" value="UniProtKB-UniRule"/>
</dbReference>
<gene>
    <name evidence="5" type="ORF">LY90DRAFT_421930</name>
</gene>
<dbReference type="SMART" id="SM00270">
    <property type="entry name" value="ChtBD1"/>
    <property type="match status" value="2"/>
</dbReference>
<comment type="caution">
    <text evidence="5">The sequence shown here is derived from an EMBL/GenBank/DDBJ whole genome shotgun (WGS) entry which is preliminary data.</text>
</comment>
<accession>A0A1Y2BMW1</accession>
<feature type="non-terminal residue" evidence="5">
    <location>
        <position position="1"/>
    </location>
</feature>
<dbReference type="PROSITE" id="PS00026">
    <property type="entry name" value="CHIT_BIND_I_1"/>
    <property type="match status" value="1"/>
</dbReference>
<dbReference type="STRING" id="1754190.A0A1Y2BMW1"/>
<feature type="disulfide bond" evidence="3">
    <location>
        <begin position="68"/>
        <end position="82"/>
    </location>
</feature>
<dbReference type="OrthoDB" id="2139884at2759"/>
<name>A0A1Y2BMW1_9FUNG</name>
<dbReference type="InterPro" id="IPR036861">
    <property type="entry name" value="Endochitinase-like_sf"/>
</dbReference>
<evidence type="ECO:0000313" key="5">
    <source>
        <dbReference type="EMBL" id="ORY36052.1"/>
    </source>
</evidence>
<feature type="domain" description="Chitin-binding type-1" evidence="4">
    <location>
        <begin position="1"/>
        <end position="35"/>
    </location>
</feature>
<dbReference type="Gene3D" id="3.30.60.10">
    <property type="entry name" value="Endochitinase-like"/>
    <property type="match status" value="2"/>
</dbReference>
<feature type="disulfide bond" evidence="3">
    <location>
        <begin position="6"/>
        <end position="20"/>
    </location>
</feature>
<evidence type="ECO:0000313" key="6">
    <source>
        <dbReference type="Proteomes" id="UP000193920"/>
    </source>
</evidence>
<feature type="disulfide bond" evidence="3">
    <location>
        <begin position="63"/>
        <end position="75"/>
    </location>
</feature>
<protein>
    <recommendedName>
        <fullName evidence="4">Chitin-binding type-1 domain-containing protein</fullName>
    </recommendedName>
</protein>